<accession>A0A9P6BWM1</accession>
<dbReference type="Pfam" id="PF24883">
    <property type="entry name" value="NPHP3_N"/>
    <property type="match status" value="1"/>
</dbReference>
<dbReference type="SUPFAM" id="SSF52540">
    <property type="entry name" value="P-loop containing nucleoside triphosphate hydrolases"/>
    <property type="match status" value="1"/>
</dbReference>
<dbReference type="InterPro" id="IPR027417">
    <property type="entry name" value="P-loop_NTPase"/>
</dbReference>
<dbReference type="OrthoDB" id="5106486at2759"/>
<evidence type="ECO:0000259" key="3">
    <source>
        <dbReference type="Pfam" id="PF24883"/>
    </source>
</evidence>
<keyword evidence="1" id="KW-0677">Repeat</keyword>
<keyword evidence="5" id="KW-1185">Reference proteome</keyword>
<dbReference type="Gene3D" id="3.40.50.300">
    <property type="entry name" value="P-loop containing nucleotide triphosphate hydrolases"/>
    <property type="match status" value="1"/>
</dbReference>
<organism evidence="4 5">
    <name type="scientific">Macrolepiota fuliginosa MF-IS2</name>
    <dbReference type="NCBI Taxonomy" id="1400762"/>
    <lineage>
        <taxon>Eukaryota</taxon>
        <taxon>Fungi</taxon>
        <taxon>Dikarya</taxon>
        <taxon>Basidiomycota</taxon>
        <taxon>Agaricomycotina</taxon>
        <taxon>Agaricomycetes</taxon>
        <taxon>Agaricomycetidae</taxon>
        <taxon>Agaricales</taxon>
        <taxon>Agaricineae</taxon>
        <taxon>Agaricaceae</taxon>
        <taxon>Macrolepiota</taxon>
    </lineage>
</organism>
<evidence type="ECO:0000256" key="2">
    <source>
        <dbReference type="SAM" id="MobiDB-lite"/>
    </source>
</evidence>
<evidence type="ECO:0000313" key="4">
    <source>
        <dbReference type="EMBL" id="KAF9440575.1"/>
    </source>
</evidence>
<dbReference type="AlphaFoldDB" id="A0A9P6BWM1"/>
<dbReference type="Proteomes" id="UP000807342">
    <property type="component" value="Unassembled WGS sequence"/>
</dbReference>
<dbReference type="PANTHER" id="PTHR10039">
    <property type="entry name" value="AMELOGENIN"/>
    <property type="match status" value="1"/>
</dbReference>
<protein>
    <recommendedName>
        <fullName evidence="3">Nephrocystin 3-like N-terminal domain-containing protein</fullName>
    </recommendedName>
</protein>
<dbReference type="PANTHER" id="PTHR10039:SF17">
    <property type="entry name" value="FUNGAL STAND N-TERMINAL GOODBYE DOMAIN-CONTAINING PROTEIN-RELATED"/>
    <property type="match status" value="1"/>
</dbReference>
<gene>
    <name evidence="4" type="ORF">P691DRAFT_93416</name>
</gene>
<comment type="caution">
    <text evidence="4">The sequence shown here is derived from an EMBL/GenBank/DDBJ whole genome shotgun (WGS) entry which is preliminary data.</text>
</comment>
<dbReference type="EMBL" id="MU152421">
    <property type="protein sequence ID" value="KAF9440575.1"/>
    <property type="molecule type" value="Genomic_DNA"/>
</dbReference>
<feature type="region of interest" description="Disordered" evidence="2">
    <location>
        <begin position="1"/>
        <end position="20"/>
    </location>
</feature>
<sequence length="575" mass="65480">MPDAFYDSSARDPPPSCHPDTRRKFIDKIIRWGLGTSQHNEPMLWMHGPAGVGKSAIAQTCSERLAEKGRLGAALFFSRSVGPNKRDDPRRLFPSLAYQIATKSKPFGDILDKRIRDDPTLVKKSMREQFRELLVKPLSRLQSGAAGAVEGLVIVIDGLDECGKGPGTHCDIIKIIATPIRYQTTPFLWAFFSRPETHIIGSFTTNGMRLLSYHLKIRVSRKIDNEITLYLTNGLQKIQRRNGLPDWWVSKRDIGVLVNLSGGLFIYAATIIRFVGSHESLGPVDQLRAILMLASDNKGTDSVHPLSELDLFYTLIMRRVPPGILPRILAILLFVTLIKRDELVSESHIKLTLTPWIANMMGLSELQCRNACGSLHSVLKLDSSLGIKFYHASFMDFLLDPSRSGEFCIFLRLDSLRLELLQRSKDVHSRSIGSPENPIHFDITWPIIGCNNITFYRLLVDVFFAFCQWDGHPLDSLTSEALLDFQFRAIHFLSPDPSFFPDELCPPSLKKSLHADFRNQIVRRTYNPIAYLHVPRNAWKDLYVLGCGKNKVLSWRDKKYDMWHVSPYPTWFKFR</sequence>
<reference evidence="4" key="1">
    <citation type="submission" date="2020-11" db="EMBL/GenBank/DDBJ databases">
        <authorList>
            <consortium name="DOE Joint Genome Institute"/>
            <person name="Ahrendt S."/>
            <person name="Riley R."/>
            <person name="Andreopoulos W."/>
            <person name="Labutti K."/>
            <person name="Pangilinan J."/>
            <person name="Ruiz-Duenas F.J."/>
            <person name="Barrasa J.M."/>
            <person name="Sanchez-Garcia M."/>
            <person name="Camarero S."/>
            <person name="Miyauchi S."/>
            <person name="Serrano A."/>
            <person name="Linde D."/>
            <person name="Babiker R."/>
            <person name="Drula E."/>
            <person name="Ayuso-Fernandez I."/>
            <person name="Pacheco R."/>
            <person name="Padilla G."/>
            <person name="Ferreira P."/>
            <person name="Barriuso J."/>
            <person name="Kellner H."/>
            <person name="Castanera R."/>
            <person name="Alfaro M."/>
            <person name="Ramirez L."/>
            <person name="Pisabarro A.G."/>
            <person name="Kuo A."/>
            <person name="Tritt A."/>
            <person name="Lipzen A."/>
            <person name="He G."/>
            <person name="Yan M."/>
            <person name="Ng V."/>
            <person name="Cullen D."/>
            <person name="Martin F."/>
            <person name="Rosso M.-N."/>
            <person name="Henrissat B."/>
            <person name="Hibbett D."/>
            <person name="Martinez A.T."/>
            <person name="Grigoriev I.V."/>
        </authorList>
    </citation>
    <scope>NUCLEOTIDE SEQUENCE</scope>
    <source>
        <strain evidence="4">MF-IS2</strain>
    </source>
</reference>
<dbReference type="InterPro" id="IPR056884">
    <property type="entry name" value="NPHP3-like_N"/>
</dbReference>
<feature type="domain" description="Nephrocystin 3-like N-terminal" evidence="3">
    <location>
        <begin position="37"/>
        <end position="194"/>
    </location>
</feature>
<evidence type="ECO:0000313" key="5">
    <source>
        <dbReference type="Proteomes" id="UP000807342"/>
    </source>
</evidence>
<proteinExistence type="predicted"/>
<name>A0A9P6BWM1_9AGAR</name>
<evidence type="ECO:0000256" key="1">
    <source>
        <dbReference type="ARBA" id="ARBA00022737"/>
    </source>
</evidence>